<evidence type="ECO:0008006" key="13">
    <source>
        <dbReference type="Google" id="ProtNLM"/>
    </source>
</evidence>
<evidence type="ECO:0000313" key="11">
    <source>
        <dbReference type="EMBL" id="CAF23068.1"/>
    </source>
</evidence>
<dbReference type="GO" id="GO:0034204">
    <property type="term" value="P:lipid translocation"/>
    <property type="evidence" value="ECO:0007669"/>
    <property type="project" value="TreeGrafter"/>
</dbReference>
<dbReference type="AlphaFoldDB" id="Q6MED1"/>
<feature type="transmembrane region" description="Helical" evidence="10">
    <location>
        <begin position="186"/>
        <end position="205"/>
    </location>
</feature>
<accession>Q6MED1</accession>
<evidence type="ECO:0000256" key="7">
    <source>
        <dbReference type="ARBA" id="ARBA00023136"/>
    </source>
</evidence>
<comment type="function">
    <text evidence="8">Involved in peptidoglycan biosynthesis. Transports lipid-linked peptidoglycan precursors from the inner to the outer leaflet of the cytoplasmic membrane.</text>
</comment>
<dbReference type="GO" id="GO:0009252">
    <property type="term" value="P:peptidoglycan biosynthetic process"/>
    <property type="evidence" value="ECO:0007669"/>
    <property type="project" value="UniProtKB-KW"/>
</dbReference>
<dbReference type="PANTHER" id="PTHR47019:SF1">
    <property type="entry name" value="LIPID II FLIPPASE MURJ"/>
    <property type="match status" value="1"/>
</dbReference>
<dbReference type="InterPro" id="IPR004268">
    <property type="entry name" value="MurJ"/>
</dbReference>
<gene>
    <name evidence="11" type="ORF">PC_RS01690</name>
</gene>
<keyword evidence="7 10" id="KW-0472">Membrane</keyword>
<feature type="transmembrane region" description="Helical" evidence="10">
    <location>
        <begin position="126"/>
        <end position="145"/>
    </location>
</feature>
<evidence type="ECO:0000313" key="12">
    <source>
        <dbReference type="Proteomes" id="UP000000529"/>
    </source>
</evidence>
<feature type="transmembrane region" description="Helical" evidence="10">
    <location>
        <begin position="91"/>
        <end position="114"/>
    </location>
</feature>
<feature type="transmembrane region" description="Helical" evidence="10">
    <location>
        <begin position="500"/>
        <end position="522"/>
    </location>
</feature>
<dbReference type="HOGENOM" id="CLU_497572_0_0_0"/>
<evidence type="ECO:0000256" key="10">
    <source>
        <dbReference type="SAM" id="Phobius"/>
    </source>
</evidence>
<dbReference type="RefSeq" id="WP_011174894.1">
    <property type="nucleotide sequence ID" value="NC_005861.2"/>
</dbReference>
<keyword evidence="5" id="KW-0573">Peptidoglycan synthesis</keyword>
<keyword evidence="12" id="KW-1185">Reference proteome</keyword>
<evidence type="ECO:0000256" key="6">
    <source>
        <dbReference type="ARBA" id="ARBA00022989"/>
    </source>
</evidence>
<dbReference type="PRINTS" id="PR01806">
    <property type="entry name" value="VIRFACTRMVIN"/>
</dbReference>
<name>Q6MED1_PARUW</name>
<keyword evidence="2" id="KW-1003">Cell membrane</keyword>
<dbReference type="InterPro" id="IPR051050">
    <property type="entry name" value="Lipid_II_flippase_MurJ/MviN"/>
</dbReference>
<evidence type="ECO:0000256" key="5">
    <source>
        <dbReference type="ARBA" id="ARBA00022984"/>
    </source>
</evidence>
<evidence type="ECO:0000256" key="2">
    <source>
        <dbReference type="ARBA" id="ARBA00022475"/>
    </source>
</evidence>
<feature type="transmembrane region" description="Helical" evidence="10">
    <location>
        <begin position="395"/>
        <end position="414"/>
    </location>
</feature>
<evidence type="ECO:0000256" key="4">
    <source>
        <dbReference type="ARBA" id="ARBA00022960"/>
    </source>
</evidence>
<dbReference type="Proteomes" id="UP000000529">
    <property type="component" value="Chromosome"/>
</dbReference>
<evidence type="ECO:0000256" key="8">
    <source>
        <dbReference type="ARBA" id="ARBA00060041"/>
    </source>
</evidence>
<organism evidence="11 12">
    <name type="scientific">Protochlamydia amoebophila (strain UWE25)</name>
    <dbReference type="NCBI Taxonomy" id="264201"/>
    <lineage>
        <taxon>Bacteria</taxon>
        <taxon>Pseudomonadati</taxon>
        <taxon>Chlamydiota</taxon>
        <taxon>Chlamydiia</taxon>
        <taxon>Parachlamydiales</taxon>
        <taxon>Parachlamydiaceae</taxon>
        <taxon>Candidatus Protochlamydia</taxon>
    </lineage>
</organism>
<protein>
    <recommendedName>
        <fullName evidence="13">Lipid II flippase</fullName>
    </recommendedName>
</protein>
<evidence type="ECO:0000256" key="1">
    <source>
        <dbReference type="ARBA" id="ARBA00004651"/>
    </source>
</evidence>
<keyword evidence="6 10" id="KW-1133">Transmembrane helix</keyword>
<dbReference type="CDD" id="cd13123">
    <property type="entry name" value="MATE_MurJ_like"/>
    <property type="match status" value="1"/>
</dbReference>
<keyword evidence="3 10" id="KW-0812">Transmembrane</keyword>
<feature type="transmembrane region" description="Helical" evidence="10">
    <location>
        <begin position="240"/>
        <end position="260"/>
    </location>
</feature>
<comment type="subcellular location">
    <subcellularLocation>
        <location evidence="1">Cell membrane</location>
        <topology evidence="1">Multi-pass membrane protein</topology>
    </subcellularLocation>
</comment>
<dbReference type="PANTHER" id="PTHR47019">
    <property type="entry name" value="LIPID II FLIPPASE MURJ"/>
    <property type="match status" value="1"/>
</dbReference>
<evidence type="ECO:0000256" key="9">
    <source>
        <dbReference type="ARBA" id="ARBA00061532"/>
    </source>
</evidence>
<dbReference type="GO" id="GO:0015648">
    <property type="term" value="F:lipid-linked peptidoglycan transporter activity"/>
    <property type="evidence" value="ECO:0007669"/>
    <property type="project" value="TreeGrafter"/>
</dbReference>
<keyword evidence="4" id="KW-0133">Cell shape</keyword>
<dbReference type="GO" id="GO:0008360">
    <property type="term" value="P:regulation of cell shape"/>
    <property type="evidence" value="ECO:0007669"/>
    <property type="project" value="UniProtKB-KW"/>
</dbReference>
<sequence>MTDSTHTIFQSAKRFFSGTLLSRLSGMVRDISMAYAFGTEASIASFMVAYRLAHLCRRLFGEGSLQSAFIPEFESIRHSDTERAFRFFRDLVISLTLFLVFFVLSLSLGIGAFLTWGNPTNDTKEILSLTLLMLPSLLFICLFGLNASLLQCEKIYFTPAVAPLAFNCAWIAAVWILKSYKIPEAISWLALAVIIACLSQWLVTIPQTFSILKKNLSTPLWAELRKSFFSTDVIKLGKPFLLGMVGVMASQINAAIDAIFGRYAELEGPAFLWYAIRIQQLPLALFGIAIAGALLPPLTRALKAQNWALYYQFLNDAVLYTCTIMIPFTAALFVLGYSSVNLIFGHGNFHASSVIGTTKCLWGYGIGLLPSTLILLLAPACYAQNNYRLPAIASILNMILNFSLNYMFIIFFGWGATSVAVATSLSAWVNVFFLGIFLNNKEKSWLIFKTNPIFLKIFFITFIAFIGTEASKYFFHQSTILNVLNSNIFLISFSQQLIELIIQLSIFIFFWISSCCLFGVSLKFHSSGPNFMLKT</sequence>
<dbReference type="EMBL" id="BX908798">
    <property type="protein sequence ID" value="CAF23068.1"/>
    <property type="molecule type" value="Genomic_DNA"/>
</dbReference>
<feature type="transmembrane region" description="Helical" evidence="10">
    <location>
        <begin position="317"/>
        <end position="344"/>
    </location>
</feature>
<dbReference type="OrthoDB" id="9804143at2"/>
<dbReference type="Pfam" id="PF03023">
    <property type="entry name" value="MurJ"/>
    <property type="match status" value="1"/>
</dbReference>
<reference evidence="11 12" key="1">
    <citation type="journal article" date="2004" name="Science">
        <title>Illuminating the evolutionary history of chlamydiae.</title>
        <authorList>
            <person name="Horn M."/>
            <person name="Collingro A."/>
            <person name="Schmitz-Esser S."/>
            <person name="Beier C.L."/>
            <person name="Purkhold U."/>
            <person name="Fartmann B."/>
            <person name="Brandt P."/>
            <person name="Nyakatura G.J."/>
            <person name="Droege M."/>
            <person name="Frishman D."/>
            <person name="Rattei T."/>
            <person name="Mewes H."/>
            <person name="Wagner M."/>
        </authorList>
    </citation>
    <scope>NUCLEOTIDE SEQUENCE [LARGE SCALE GENOMIC DNA]</scope>
    <source>
        <strain evidence="11 12">UWE25</strain>
    </source>
</reference>
<feature type="transmembrane region" description="Helical" evidence="10">
    <location>
        <begin position="446"/>
        <end position="467"/>
    </location>
</feature>
<feature type="transmembrane region" description="Helical" evidence="10">
    <location>
        <begin position="31"/>
        <end position="50"/>
    </location>
</feature>
<dbReference type="NCBIfam" id="TIGR01695">
    <property type="entry name" value="murJ_mviN"/>
    <property type="match status" value="1"/>
</dbReference>
<feature type="transmembrane region" description="Helical" evidence="10">
    <location>
        <begin position="420"/>
        <end position="439"/>
    </location>
</feature>
<dbReference type="eggNOG" id="COG0728">
    <property type="taxonomic scope" value="Bacteria"/>
</dbReference>
<proteinExistence type="inferred from homology"/>
<dbReference type="KEGG" id="pcu:PC_RS01690"/>
<evidence type="ECO:0000256" key="3">
    <source>
        <dbReference type="ARBA" id="ARBA00022692"/>
    </source>
</evidence>
<dbReference type="GO" id="GO:0005886">
    <property type="term" value="C:plasma membrane"/>
    <property type="evidence" value="ECO:0007669"/>
    <property type="project" value="UniProtKB-SubCell"/>
</dbReference>
<comment type="similarity">
    <text evidence="9">Belongs to the MurJ/MviN family.</text>
</comment>
<dbReference type="STRING" id="264201.pc0344"/>
<feature type="transmembrane region" description="Helical" evidence="10">
    <location>
        <begin position="364"/>
        <end position="383"/>
    </location>
</feature>
<feature type="transmembrane region" description="Helical" evidence="10">
    <location>
        <begin position="157"/>
        <end position="180"/>
    </location>
</feature>
<feature type="transmembrane region" description="Helical" evidence="10">
    <location>
        <begin position="272"/>
        <end position="296"/>
    </location>
</feature>